<dbReference type="InterPro" id="IPR000008">
    <property type="entry name" value="C2_dom"/>
</dbReference>
<keyword evidence="1" id="KW-0479">Metal-binding</keyword>
<dbReference type="Gene3D" id="2.60.40.150">
    <property type="entry name" value="C2 domain"/>
    <property type="match status" value="1"/>
</dbReference>
<dbReference type="InterPro" id="IPR035892">
    <property type="entry name" value="C2_domain_sf"/>
</dbReference>
<dbReference type="Pfam" id="PF00168">
    <property type="entry name" value="C2"/>
    <property type="match status" value="1"/>
</dbReference>
<accession>A0A5A8D1B9</accession>
<dbReference type="EMBL" id="VLTL01000165">
    <property type="protein sequence ID" value="KAA0157801.1"/>
    <property type="molecule type" value="Genomic_DNA"/>
</dbReference>
<evidence type="ECO:0000256" key="2">
    <source>
        <dbReference type="ARBA" id="ARBA00022837"/>
    </source>
</evidence>
<protein>
    <recommendedName>
        <fullName evidence="3">C2 domain-containing protein</fullName>
    </recommendedName>
</protein>
<evidence type="ECO:0000256" key="1">
    <source>
        <dbReference type="ARBA" id="ARBA00022723"/>
    </source>
</evidence>
<dbReference type="PANTHER" id="PTHR45911:SF4">
    <property type="entry name" value="MULTIPLE C2 AND TRANSMEMBRANE DOMAIN-CONTAINING PROTEIN"/>
    <property type="match status" value="1"/>
</dbReference>
<dbReference type="GO" id="GO:0016020">
    <property type="term" value="C:membrane"/>
    <property type="evidence" value="ECO:0007669"/>
    <property type="project" value="TreeGrafter"/>
</dbReference>
<dbReference type="CDD" id="cd00030">
    <property type="entry name" value="C2"/>
    <property type="match status" value="1"/>
</dbReference>
<reference evidence="4 5" key="1">
    <citation type="submission" date="2019-07" db="EMBL/GenBank/DDBJ databases">
        <title>Genomes of Cafeteria roenbergensis.</title>
        <authorList>
            <person name="Fischer M.G."/>
            <person name="Hackl T."/>
            <person name="Roman M."/>
        </authorList>
    </citation>
    <scope>NUCLEOTIDE SEQUENCE [LARGE SCALE GENOMIC DNA]</scope>
    <source>
        <strain evidence="4 5">RCC970-E3</strain>
    </source>
</reference>
<evidence type="ECO:0000313" key="4">
    <source>
        <dbReference type="EMBL" id="KAA0157801.1"/>
    </source>
</evidence>
<comment type="caution">
    <text evidence="4">The sequence shown here is derived from an EMBL/GenBank/DDBJ whole genome shotgun (WGS) entry which is preliminary data.</text>
</comment>
<feature type="domain" description="C2" evidence="3">
    <location>
        <begin position="1"/>
        <end position="110"/>
    </location>
</feature>
<name>A0A5A8D1B9_CAFRO</name>
<keyword evidence="2" id="KW-0106">Calcium</keyword>
<dbReference type="SMART" id="SM00239">
    <property type="entry name" value="C2"/>
    <property type="match status" value="1"/>
</dbReference>
<evidence type="ECO:0000313" key="5">
    <source>
        <dbReference type="Proteomes" id="UP000324907"/>
    </source>
</evidence>
<dbReference type="SUPFAM" id="SSF49562">
    <property type="entry name" value="C2 domain (Calcium/lipid-binding domain, CaLB)"/>
    <property type="match status" value="1"/>
</dbReference>
<gene>
    <name evidence="4" type="ORF">FNF28_06510</name>
</gene>
<dbReference type="PROSITE" id="PS50004">
    <property type="entry name" value="C2"/>
    <property type="match status" value="1"/>
</dbReference>
<sequence length="128" mass="13995">MAMSDAPMLLAYGMRVAGLPAMDRNGKADPYLKLSAGRDSFRTKTKKATLEASWDEQFYFGKKGRKGAILSEDTLRVEVWDDDTIFDESVGVVSVPLADIRNPAAPTKTVALPIIGPKGKERGQLFMS</sequence>
<evidence type="ECO:0000259" key="3">
    <source>
        <dbReference type="PROSITE" id="PS50004"/>
    </source>
</evidence>
<dbReference type="Proteomes" id="UP000324907">
    <property type="component" value="Unassembled WGS sequence"/>
</dbReference>
<proteinExistence type="predicted"/>
<dbReference type="PANTHER" id="PTHR45911">
    <property type="entry name" value="C2 DOMAIN-CONTAINING PROTEIN"/>
    <property type="match status" value="1"/>
</dbReference>
<dbReference type="AlphaFoldDB" id="A0A5A8D1B9"/>
<organism evidence="4 5">
    <name type="scientific">Cafeteria roenbergensis</name>
    <name type="common">Marine flagellate</name>
    <dbReference type="NCBI Taxonomy" id="33653"/>
    <lineage>
        <taxon>Eukaryota</taxon>
        <taxon>Sar</taxon>
        <taxon>Stramenopiles</taxon>
        <taxon>Bigyra</taxon>
        <taxon>Opalozoa</taxon>
        <taxon>Bicosoecida</taxon>
        <taxon>Cafeteriaceae</taxon>
        <taxon>Cafeteria</taxon>
    </lineage>
</organism>
<dbReference type="GO" id="GO:0005509">
    <property type="term" value="F:calcium ion binding"/>
    <property type="evidence" value="ECO:0007669"/>
    <property type="project" value="TreeGrafter"/>
</dbReference>